<evidence type="ECO:0000313" key="2">
    <source>
        <dbReference type="EMBL" id="OCL04017.1"/>
    </source>
</evidence>
<feature type="compositionally biased region" description="Basic and acidic residues" evidence="1">
    <location>
        <begin position="33"/>
        <end position="53"/>
    </location>
</feature>
<name>A0A8E2ESD3_9PEZI</name>
<evidence type="ECO:0000256" key="1">
    <source>
        <dbReference type="SAM" id="MobiDB-lite"/>
    </source>
</evidence>
<reference evidence="2 3" key="1">
    <citation type="journal article" date="2016" name="Nat. Commun.">
        <title>Ectomycorrhizal ecology is imprinted in the genome of the dominant symbiotic fungus Cenococcum geophilum.</title>
        <authorList>
            <consortium name="DOE Joint Genome Institute"/>
            <person name="Peter M."/>
            <person name="Kohler A."/>
            <person name="Ohm R.A."/>
            <person name="Kuo A."/>
            <person name="Krutzmann J."/>
            <person name="Morin E."/>
            <person name="Arend M."/>
            <person name="Barry K.W."/>
            <person name="Binder M."/>
            <person name="Choi C."/>
            <person name="Clum A."/>
            <person name="Copeland A."/>
            <person name="Grisel N."/>
            <person name="Haridas S."/>
            <person name="Kipfer T."/>
            <person name="LaButti K."/>
            <person name="Lindquist E."/>
            <person name="Lipzen A."/>
            <person name="Maire R."/>
            <person name="Meier B."/>
            <person name="Mihaltcheva S."/>
            <person name="Molinier V."/>
            <person name="Murat C."/>
            <person name="Poggeler S."/>
            <person name="Quandt C.A."/>
            <person name="Sperisen C."/>
            <person name="Tritt A."/>
            <person name="Tisserant E."/>
            <person name="Crous P.W."/>
            <person name="Henrissat B."/>
            <person name="Nehls U."/>
            <person name="Egli S."/>
            <person name="Spatafora J.W."/>
            <person name="Grigoriev I.V."/>
            <person name="Martin F.M."/>
        </authorList>
    </citation>
    <scope>NUCLEOTIDE SEQUENCE [LARGE SCALE GENOMIC DNA]</scope>
    <source>
        <strain evidence="2 3">CBS 207.34</strain>
    </source>
</reference>
<dbReference type="Proteomes" id="UP000250140">
    <property type="component" value="Unassembled WGS sequence"/>
</dbReference>
<dbReference type="EMBL" id="KV750634">
    <property type="protein sequence ID" value="OCL04017.1"/>
    <property type="molecule type" value="Genomic_DNA"/>
</dbReference>
<feature type="compositionally biased region" description="Basic and acidic residues" evidence="1">
    <location>
        <begin position="62"/>
        <end position="87"/>
    </location>
</feature>
<keyword evidence="3" id="KW-1185">Reference proteome</keyword>
<sequence>MTVFMQDSADDAHRGIAAVWDFRAARDKIGIRMKGFKDAQRKIRTKQRSEGRGRSRGGSRSRSKDRGGDRQRQRHGQEQRHEQRQSRSVEVGMTIEVS</sequence>
<dbReference type="AlphaFoldDB" id="A0A8E2ESD3"/>
<proteinExistence type="predicted"/>
<gene>
    <name evidence="2" type="ORF">AOQ84DRAFT_130465</name>
</gene>
<organism evidence="2 3">
    <name type="scientific">Glonium stellatum</name>
    <dbReference type="NCBI Taxonomy" id="574774"/>
    <lineage>
        <taxon>Eukaryota</taxon>
        <taxon>Fungi</taxon>
        <taxon>Dikarya</taxon>
        <taxon>Ascomycota</taxon>
        <taxon>Pezizomycotina</taxon>
        <taxon>Dothideomycetes</taxon>
        <taxon>Pleosporomycetidae</taxon>
        <taxon>Gloniales</taxon>
        <taxon>Gloniaceae</taxon>
        <taxon>Glonium</taxon>
    </lineage>
</organism>
<protein>
    <submittedName>
        <fullName evidence="2">Uncharacterized protein</fullName>
    </submittedName>
</protein>
<feature type="region of interest" description="Disordered" evidence="1">
    <location>
        <begin position="33"/>
        <end position="98"/>
    </location>
</feature>
<accession>A0A8E2ESD3</accession>
<evidence type="ECO:0000313" key="3">
    <source>
        <dbReference type="Proteomes" id="UP000250140"/>
    </source>
</evidence>